<dbReference type="PANTHER" id="PTHR43806">
    <property type="entry name" value="PEPTIDASE S8"/>
    <property type="match status" value="1"/>
</dbReference>
<dbReference type="Gene3D" id="3.40.50.200">
    <property type="entry name" value="Peptidase S8/S53 domain"/>
    <property type="match status" value="1"/>
</dbReference>
<feature type="active site" description="Charge relay system" evidence="7">
    <location>
        <position position="157"/>
    </location>
</feature>
<dbReference type="STRING" id="1042163.BRLA_c033740"/>
<feature type="active site" description="Charge relay system" evidence="7">
    <location>
        <position position="190"/>
    </location>
</feature>
<dbReference type="InterPro" id="IPR000209">
    <property type="entry name" value="Peptidase_S8/S53_dom"/>
</dbReference>
<evidence type="ECO:0000256" key="5">
    <source>
        <dbReference type="ARBA" id="ARBA00022801"/>
    </source>
</evidence>
<dbReference type="PROSITE" id="PS00136">
    <property type="entry name" value="SUBTILASE_ASP"/>
    <property type="match status" value="1"/>
</dbReference>
<feature type="active site" description="Charge relay system" evidence="7">
    <location>
        <position position="344"/>
    </location>
</feature>
<dbReference type="PANTHER" id="PTHR43806:SF11">
    <property type="entry name" value="CEREVISIN-RELATED"/>
    <property type="match status" value="1"/>
</dbReference>
<dbReference type="InterPro" id="IPR015500">
    <property type="entry name" value="Peptidase_S8_subtilisin-rel"/>
</dbReference>
<dbReference type="SUPFAM" id="SSF52743">
    <property type="entry name" value="Subtilisin-like"/>
    <property type="match status" value="1"/>
</dbReference>
<dbReference type="Pfam" id="PF22148">
    <property type="entry name" value="Fervidolysin_NPro-like"/>
    <property type="match status" value="1"/>
</dbReference>
<evidence type="ECO:0000256" key="1">
    <source>
        <dbReference type="ARBA" id="ARBA00004613"/>
    </source>
</evidence>
<proteinExistence type="inferred from homology"/>
<keyword evidence="5 7" id="KW-0378">Hydrolase</keyword>
<dbReference type="GO" id="GO:0006508">
    <property type="term" value="P:proteolysis"/>
    <property type="evidence" value="ECO:0007669"/>
    <property type="project" value="UniProtKB-KW"/>
</dbReference>
<feature type="domain" description="Fervidolysin-like N-terminal prodomain" evidence="10">
    <location>
        <begin position="34"/>
        <end position="114"/>
    </location>
</feature>
<organism evidence="11 12">
    <name type="scientific">Brevibacillus laterosporus LMG 15441</name>
    <dbReference type="NCBI Taxonomy" id="1042163"/>
    <lineage>
        <taxon>Bacteria</taxon>
        <taxon>Bacillati</taxon>
        <taxon>Bacillota</taxon>
        <taxon>Bacilli</taxon>
        <taxon>Bacillales</taxon>
        <taxon>Paenibacillaceae</taxon>
        <taxon>Brevibacillus</taxon>
    </lineage>
</organism>
<dbReference type="PROSITE" id="PS51892">
    <property type="entry name" value="SUBTILASE"/>
    <property type="match status" value="1"/>
</dbReference>
<dbReference type="InterPro" id="IPR050131">
    <property type="entry name" value="Peptidase_S8_subtilisin-like"/>
</dbReference>
<evidence type="ECO:0000256" key="6">
    <source>
        <dbReference type="ARBA" id="ARBA00022825"/>
    </source>
</evidence>
<dbReference type="InterPro" id="IPR036852">
    <property type="entry name" value="Peptidase_S8/S53_dom_sf"/>
</dbReference>
<dbReference type="Pfam" id="PF00082">
    <property type="entry name" value="Peptidase_S8"/>
    <property type="match status" value="1"/>
</dbReference>
<reference evidence="11 12" key="1">
    <citation type="journal article" date="2011" name="J. Bacteriol.">
        <title>Genome sequence of Brevibacillus laterosporus LMG 15441, a pathogen of invertebrates.</title>
        <authorList>
            <person name="Djukic M."/>
            <person name="Poehlein A."/>
            <person name="Thurmer A."/>
            <person name="Daniel R."/>
        </authorList>
    </citation>
    <scope>NUCLEOTIDE SEQUENCE [LARGE SCALE GENOMIC DNA]</scope>
    <source>
        <strain evidence="11 12">LMG 15441</strain>
    </source>
</reference>
<dbReference type="eggNOG" id="COG1404">
    <property type="taxonomic scope" value="Bacteria"/>
</dbReference>
<name>A0A075R8G5_BRELA</name>
<feature type="chain" id="PRO_5001709198" evidence="8">
    <location>
        <begin position="25"/>
        <end position="401"/>
    </location>
</feature>
<evidence type="ECO:0000256" key="3">
    <source>
        <dbReference type="ARBA" id="ARBA00022525"/>
    </source>
</evidence>
<evidence type="ECO:0000256" key="4">
    <source>
        <dbReference type="ARBA" id="ARBA00022670"/>
    </source>
</evidence>
<evidence type="ECO:0000259" key="10">
    <source>
        <dbReference type="Pfam" id="PF22148"/>
    </source>
</evidence>
<evidence type="ECO:0000256" key="8">
    <source>
        <dbReference type="SAM" id="SignalP"/>
    </source>
</evidence>
<dbReference type="Proteomes" id="UP000005850">
    <property type="component" value="Chromosome"/>
</dbReference>
<keyword evidence="12" id="KW-1185">Reference proteome</keyword>
<dbReference type="CDD" id="cd07484">
    <property type="entry name" value="Peptidases_S8_Thermitase_like"/>
    <property type="match status" value="1"/>
</dbReference>
<evidence type="ECO:0000256" key="2">
    <source>
        <dbReference type="ARBA" id="ARBA00011073"/>
    </source>
</evidence>
<dbReference type="GO" id="GO:0004252">
    <property type="term" value="F:serine-type endopeptidase activity"/>
    <property type="evidence" value="ECO:0007669"/>
    <property type="project" value="UniProtKB-UniRule"/>
</dbReference>
<dbReference type="AlphaFoldDB" id="A0A075R8G5"/>
<dbReference type="InterPro" id="IPR034084">
    <property type="entry name" value="Thermitase-like_dom"/>
</dbReference>
<accession>A0A075R8G5</accession>
<comment type="subcellular location">
    <subcellularLocation>
        <location evidence="1">Secreted</location>
    </subcellularLocation>
</comment>
<dbReference type="InterPro" id="IPR054399">
    <property type="entry name" value="Fervidolysin-like_N_prodom"/>
</dbReference>
<evidence type="ECO:0000313" key="11">
    <source>
        <dbReference type="EMBL" id="AIG27686.1"/>
    </source>
</evidence>
<comment type="similarity">
    <text evidence="2 7">Belongs to the peptidase S8 family.</text>
</comment>
<dbReference type="EC" id="3.4.21.-" evidence="11"/>
<dbReference type="PRINTS" id="PR00723">
    <property type="entry name" value="SUBTILISIN"/>
</dbReference>
<sequence>MKKSLKVLSLCTALATLLPINVFASMTEKVEHQVQSADAPAKGEFKDDEILVKFKQSLAPIDTEQIHSTLGGEEVEELGNGTSEWQLVKVPDGQAEEFKQKYLSDPNVESVEYNMLYHVDYTPNDPLISSQWHHKKINSYEAWDVIKGSTKKIAILDTGVQLDHPDLKDSLLPGTSFVPGVTSPNDDHGHGTHCAGLAAAIGDNGIGVSGVDGSAKIIPVKVLNAQGSGYTSDIIKGVTWAADNGADIISMSLGGGAFQQSFQDAINYAWGKNKIIVAAAGNNGSSSLTYPAAYNNVLAVAATDSNDGLAYFSNYGKWVDIAAPGVSVYSTYKNSGYTNMSGTSMATPVAVSVLALTWGKQPNATNQQIVDRVLSTADQTSATGTSYQNGRVNAYKAVNGF</sequence>
<keyword evidence="3" id="KW-0964">Secreted</keyword>
<feature type="signal peptide" evidence="8">
    <location>
        <begin position="1"/>
        <end position="24"/>
    </location>
</feature>
<dbReference type="InterPro" id="IPR022398">
    <property type="entry name" value="Peptidase_S8_His-AS"/>
</dbReference>
<feature type="domain" description="Peptidase S8/S53" evidence="9">
    <location>
        <begin position="150"/>
        <end position="384"/>
    </location>
</feature>
<keyword evidence="6 7" id="KW-0720">Serine protease</keyword>
<keyword evidence="4 7" id="KW-0645">Protease</keyword>
<dbReference type="InterPro" id="IPR023827">
    <property type="entry name" value="Peptidase_S8_Asp-AS"/>
</dbReference>
<protein>
    <submittedName>
        <fullName evidence="11">Thermophilic serine proteinase</fullName>
        <ecNumber evidence="11">3.4.21.-</ecNumber>
    </submittedName>
</protein>
<dbReference type="HOGENOM" id="CLU_011263_15_6_9"/>
<evidence type="ECO:0000259" key="9">
    <source>
        <dbReference type="Pfam" id="PF00082"/>
    </source>
</evidence>
<dbReference type="EMBL" id="CP007806">
    <property type="protein sequence ID" value="AIG27686.1"/>
    <property type="molecule type" value="Genomic_DNA"/>
</dbReference>
<dbReference type="PROSITE" id="PS00137">
    <property type="entry name" value="SUBTILASE_HIS"/>
    <property type="match status" value="1"/>
</dbReference>
<evidence type="ECO:0000313" key="12">
    <source>
        <dbReference type="Proteomes" id="UP000005850"/>
    </source>
</evidence>
<evidence type="ECO:0000256" key="7">
    <source>
        <dbReference type="PROSITE-ProRule" id="PRU01240"/>
    </source>
</evidence>
<dbReference type="GO" id="GO:0005576">
    <property type="term" value="C:extracellular region"/>
    <property type="evidence" value="ECO:0007669"/>
    <property type="project" value="UniProtKB-SubCell"/>
</dbReference>
<dbReference type="KEGG" id="blr:BRLA_c033740"/>
<dbReference type="RefSeq" id="WP_003336829.1">
    <property type="nucleotide sequence ID" value="NZ_CP007806.1"/>
</dbReference>
<keyword evidence="8" id="KW-0732">Signal</keyword>
<gene>
    <name evidence="11" type="ORF">BRLA_c033740</name>
</gene>